<dbReference type="AlphaFoldDB" id="A0A0D9ZZ60"/>
<sequence length="132" mass="15567">MEEHCEHPNRETFITNHLLYVFRGENKFEWDGIDRITNPLFSDLGQEGRLRVEVATNLLFSRAWPRGRGQPSPSLKNKIERRHRLVKDEIELKLRIRCCLVELAFLVPKLRRLRRTLRPQAARAPPASSISW</sequence>
<proteinExistence type="predicted"/>
<protein>
    <submittedName>
        <fullName evidence="1">Uncharacterized protein</fullName>
    </submittedName>
</protein>
<accession>A0A0D9ZZ60</accession>
<reference evidence="1" key="2">
    <citation type="submission" date="2018-05" db="EMBL/GenBank/DDBJ databases">
        <title>OgluRS3 (Oryza glumaepatula Reference Sequence Version 3).</title>
        <authorList>
            <person name="Zhang J."/>
            <person name="Kudrna D."/>
            <person name="Lee S."/>
            <person name="Talag J."/>
            <person name="Welchert J."/>
            <person name="Wing R.A."/>
        </authorList>
    </citation>
    <scope>NUCLEOTIDE SEQUENCE [LARGE SCALE GENOMIC DNA]</scope>
</reference>
<keyword evidence="2" id="KW-1185">Reference proteome</keyword>
<dbReference type="Proteomes" id="UP000026961">
    <property type="component" value="Chromosome 5"/>
</dbReference>
<evidence type="ECO:0000313" key="1">
    <source>
        <dbReference type="EnsemblPlants" id="OGLUM05G17390.1"/>
    </source>
</evidence>
<dbReference type="EnsemblPlants" id="OGLUM05G17390.1">
    <property type="protein sequence ID" value="OGLUM05G17390.1"/>
    <property type="gene ID" value="OGLUM05G17390"/>
</dbReference>
<dbReference type="HOGENOM" id="CLU_1920383_0_0_1"/>
<evidence type="ECO:0000313" key="2">
    <source>
        <dbReference type="Proteomes" id="UP000026961"/>
    </source>
</evidence>
<reference evidence="1" key="1">
    <citation type="submission" date="2015-04" db="UniProtKB">
        <authorList>
            <consortium name="EnsemblPlants"/>
        </authorList>
    </citation>
    <scope>IDENTIFICATION</scope>
</reference>
<dbReference type="Gramene" id="OGLUM05G17390.1">
    <property type="protein sequence ID" value="OGLUM05G17390.1"/>
    <property type="gene ID" value="OGLUM05G17390"/>
</dbReference>
<name>A0A0D9ZZ60_9ORYZ</name>
<organism evidence="1">
    <name type="scientific">Oryza glumipatula</name>
    <dbReference type="NCBI Taxonomy" id="40148"/>
    <lineage>
        <taxon>Eukaryota</taxon>
        <taxon>Viridiplantae</taxon>
        <taxon>Streptophyta</taxon>
        <taxon>Embryophyta</taxon>
        <taxon>Tracheophyta</taxon>
        <taxon>Spermatophyta</taxon>
        <taxon>Magnoliopsida</taxon>
        <taxon>Liliopsida</taxon>
        <taxon>Poales</taxon>
        <taxon>Poaceae</taxon>
        <taxon>BOP clade</taxon>
        <taxon>Oryzoideae</taxon>
        <taxon>Oryzeae</taxon>
        <taxon>Oryzinae</taxon>
        <taxon>Oryza</taxon>
    </lineage>
</organism>